<evidence type="ECO:0000313" key="8">
    <source>
        <dbReference type="Proteomes" id="UP000588186"/>
    </source>
</evidence>
<dbReference type="GO" id="GO:0006508">
    <property type="term" value="P:proteolysis"/>
    <property type="evidence" value="ECO:0007669"/>
    <property type="project" value="UniProtKB-KW"/>
</dbReference>
<dbReference type="InterPro" id="IPR036764">
    <property type="entry name" value="Peptidase_Prp_sf"/>
</dbReference>
<proteinExistence type="inferred from homology"/>
<dbReference type="CDD" id="cd16332">
    <property type="entry name" value="Prp-like"/>
    <property type="match status" value="1"/>
</dbReference>
<protein>
    <recommendedName>
        <fullName evidence="6">Ribosomal processing cysteine protease Prp</fullName>
    </recommendedName>
</protein>
<keyword evidence="8" id="KW-1185">Reference proteome</keyword>
<dbReference type="RefSeq" id="WP_186077817.1">
    <property type="nucleotide sequence ID" value="NZ_CAJEWB010000010.1"/>
</dbReference>
<dbReference type="AlphaFoldDB" id="A0A6V7RGJ8"/>
<dbReference type="Proteomes" id="UP000588186">
    <property type="component" value="Unassembled WGS sequence"/>
</dbReference>
<evidence type="ECO:0000256" key="1">
    <source>
        <dbReference type="ARBA" id="ARBA00022517"/>
    </source>
</evidence>
<dbReference type="SUPFAM" id="SSF118010">
    <property type="entry name" value="TM1457-like"/>
    <property type="match status" value="1"/>
</dbReference>
<evidence type="ECO:0000313" key="7">
    <source>
        <dbReference type="EMBL" id="CAD2076355.1"/>
    </source>
</evidence>
<organism evidence="7 8">
    <name type="scientific">Phocicoccus pinnipedialis</name>
    <dbReference type="NCBI Taxonomy" id="110845"/>
    <lineage>
        <taxon>Bacteria</taxon>
        <taxon>Bacillati</taxon>
        <taxon>Bacillota</taxon>
        <taxon>Bacilli</taxon>
        <taxon>Bacillales</taxon>
        <taxon>Salinicoccaceae</taxon>
        <taxon>Phocicoccus</taxon>
    </lineage>
</organism>
<dbReference type="Gene3D" id="3.30.70.1490">
    <property type="entry name" value="Cysteine protease Prp"/>
    <property type="match status" value="1"/>
</dbReference>
<keyword evidence="1" id="KW-0690">Ribosome biogenesis</keyword>
<evidence type="ECO:0000256" key="6">
    <source>
        <dbReference type="ARBA" id="ARBA00044538"/>
    </source>
</evidence>
<dbReference type="Pfam" id="PF04327">
    <property type="entry name" value="Peptidase_Prp"/>
    <property type="match status" value="1"/>
</dbReference>
<name>A0A6V7RGJ8_9BACL</name>
<evidence type="ECO:0000256" key="5">
    <source>
        <dbReference type="ARBA" id="ARBA00044503"/>
    </source>
</evidence>
<comment type="caution">
    <text evidence="7">The sequence shown here is derived from an EMBL/GenBank/DDBJ whole genome shotgun (WGS) entry which is preliminary data.</text>
</comment>
<keyword evidence="2" id="KW-0645">Protease</keyword>
<sequence>MVEIEIKKSNINQIERITMRGHADYDVHGQDIVCAGASAVVFGSTNALFELTDGKVSVEQDPNGGYLKIEILEFDERADLILNSMIISLKTIEESYQEYIKISYK</sequence>
<comment type="similarity">
    <text evidence="5">Belongs to the Prp family.</text>
</comment>
<evidence type="ECO:0000256" key="3">
    <source>
        <dbReference type="ARBA" id="ARBA00022801"/>
    </source>
</evidence>
<dbReference type="GO" id="GO:0008234">
    <property type="term" value="F:cysteine-type peptidase activity"/>
    <property type="evidence" value="ECO:0007669"/>
    <property type="project" value="UniProtKB-KW"/>
</dbReference>
<evidence type="ECO:0000256" key="2">
    <source>
        <dbReference type="ARBA" id="ARBA00022670"/>
    </source>
</evidence>
<accession>A0A6V7RGJ8</accession>
<dbReference type="GO" id="GO:0042254">
    <property type="term" value="P:ribosome biogenesis"/>
    <property type="evidence" value="ECO:0007669"/>
    <property type="project" value="UniProtKB-KW"/>
</dbReference>
<dbReference type="InterPro" id="IPR007422">
    <property type="entry name" value="Peptidase_Prp"/>
</dbReference>
<dbReference type="EMBL" id="CAJEWB010000010">
    <property type="protein sequence ID" value="CAD2076355.1"/>
    <property type="molecule type" value="Genomic_DNA"/>
</dbReference>
<reference evidence="7 8" key="1">
    <citation type="submission" date="2020-07" db="EMBL/GenBank/DDBJ databases">
        <authorList>
            <person name="Criscuolo A."/>
        </authorList>
    </citation>
    <scope>NUCLEOTIDE SEQUENCE [LARGE SCALE GENOMIC DNA]</scope>
    <source>
        <strain evidence="7">CIP107946</strain>
    </source>
</reference>
<dbReference type="PANTHER" id="PTHR39178:SF1">
    <property type="entry name" value="RIBOSOMAL-PROCESSING CYSTEINE PROTEASE PRP"/>
    <property type="match status" value="1"/>
</dbReference>
<keyword evidence="3" id="KW-0378">Hydrolase</keyword>
<dbReference type="PANTHER" id="PTHR39178">
    <property type="entry name" value="HYPOTHETICAL RIBOSOME-ASSOCIATED PROTEIN"/>
    <property type="match status" value="1"/>
</dbReference>
<evidence type="ECO:0000256" key="4">
    <source>
        <dbReference type="ARBA" id="ARBA00022807"/>
    </source>
</evidence>
<gene>
    <name evidence="7" type="ORF">JEOPIN946_01242</name>
</gene>
<keyword evidence="4" id="KW-0788">Thiol protease</keyword>